<organism evidence="2 3">
    <name type="scientific">Coemansia guatemalensis</name>
    <dbReference type="NCBI Taxonomy" id="2761395"/>
    <lineage>
        <taxon>Eukaryota</taxon>
        <taxon>Fungi</taxon>
        <taxon>Fungi incertae sedis</taxon>
        <taxon>Zoopagomycota</taxon>
        <taxon>Kickxellomycotina</taxon>
        <taxon>Kickxellomycetes</taxon>
        <taxon>Kickxellales</taxon>
        <taxon>Kickxellaceae</taxon>
        <taxon>Coemansia</taxon>
    </lineage>
</organism>
<keyword evidence="3" id="KW-1185">Reference proteome</keyword>
<name>A0A9W8LT93_9FUNG</name>
<evidence type="ECO:0000313" key="2">
    <source>
        <dbReference type="EMBL" id="KAJ2803721.1"/>
    </source>
</evidence>
<comment type="caution">
    <text evidence="2">The sequence shown here is derived from an EMBL/GenBank/DDBJ whole genome shotgun (WGS) entry which is preliminary data.</text>
</comment>
<evidence type="ECO:0000313" key="3">
    <source>
        <dbReference type="Proteomes" id="UP001140094"/>
    </source>
</evidence>
<dbReference type="AlphaFoldDB" id="A0A9W8LT93"/>
<gene>
    <name evidence="2" type="ORF">H4R20_002784</name>
</gene>
<protein>
    <submittedName>
        <fullName evidence="2">Uncharacterized protein</fullName>
    </submittedName>
</protein>
<proteinExistence type="predicted"/>
<dbReference type="EMBL" id="JANBUO010000491">
    <property type="protein sequence ID" value="KAJ2803721.1"/>
    <property type="molecule type" value="Genomic_DNA"/>
</dbReference>
<evidence type="ECO:0000256" key="1">
    <source>
        <dbReference type="SAM" id="MobiDB-lite"/>
    </source>
</evidence>
<sequence length="339" mass="37972">MSGPPQTPIRYAQNQQFMARPGTPGQQIQMGTPTGQHQQQQRPMMQFRPGMPMQAQTPQQQQQQQQMLMAGMGRGAQLTPQQQAHYTQQLQQHYYQQQQQQMGAQMMRPGMAHTQPGVGMRPGFAQQQQHQQQQQHHQQQSPFAYTGNMSMAVNGVGIPGQQGHPSLIQPQTPTQGGRKRKSTKAAQDTAAASATADEAGGDELDNMQASSISLGRYQNNHNLMAEIFVALPTSTINIPKHYYEELDAATLGAEVERLSESVEECKKTHSQRMEAMKQDSDEFAEMIRMLSAKGSDANEIKRTVEERFGMEFVDNPYRVMERVPVDSIDSPEDAVYKQL</sequence>
<dbReference type="OrthoDB" id="5321006at2759"/>
<feature type="compositionally biased region" description="Polar residues" evidence="1">
    <location>
        <begin position="141"/>
        <end position="151"/>
    </location>
</feature>
<dbReference type="Proteomes" id="UP001140094">
    <property type="component" value="Unassembled WGS sequence"/>
</dbReference>
<feature type="compositionally biased region" description="Low complexity" evidence="1">
    <location>
        <begin position="126"/>
        <end position="140"/>
    </location>
</feature>
<feature type="compositionally biased region" description="Low complexity" evidence="1">
    <location>
        <begin position="184"/>
        <end position="198"/>
    </location>
</feature>
<reference evidence="2" key="1">
    <citation type="submission" date="2022-07" db="EMBL/GenBank/DDBJ databases">
        <title>Phylogenomic reconstructions and comparative analyses of Kickxellomycotina fungi.</title>
        <authorList>
            <person name="Reynolds N.K."/>
            <person name="Stajich J.E."/>
            <person name="Barry K."/>
            <person name="Grigoriev I.V."/>
            <person name="Crous P."/>
            <person name="Smith M.E."/>
        </authorList>
    </citation>
    <scope>NUCLEOTIDE SEQUENCE</scope>
    <source>
        <strain evidence="2">NRRL 1565</strain>
    </source>
</reference>
<feature type="region of interest" description="Disordered" evidence="1">
    <location>
        <begin position="112"/>
        <end position="203"/>
    </location>
</feature>
<accession>A0A9W8LT93</accession>